<name>A0ABT2VMG4_9ALTE</name>
<feature type="signal peptide" evidence="1">
    <location>
        <begin position="1"/>
        <end position="24"/>
    </location>
</feature>
<dbReference type="SUPFAM" id="SSF56935">
    <property type="entry name" value="Porins"/>
    <property type="match status" value="1"/>
</dbReference>
<evidence type="ECO:0000313" key="3">
    <source>
        <dbReference type="Proteomes" id="UP001209257"/>
    </source>
</evidence>
<dbReference type="Proteomes" id="UP001209257">
    <property type="component" value="Unassembled WGS sequence"/>
</dbReference>
<evidence type="ECO:0008006" key="4">
    <source>
        <dbReference type="Google" id="ProtNLM"/>
    </source>
</evidence>
<evidence type="ECO:0000313" key="2">
    <source>
        <dbReference type="EMBL" id="MCU7554506.1"/>
    </source>
</evidence>
<keyword evidence="3" id="KW-1185">Reference proteome</keyword>
<feature type="chain" id="PRO_5046742311" description="Porin" evidence="1">
    <location>
        <begin position="25"/>
        <end position="352"/>
    </location>
</feature>
<sequence length="352" mass="39668">MRLVVWWSLALASGIGMVSSAAGAAFDALTVDPFASVLLRYENDINTTGVVDRERVRLVGHAGVQGQLLPSWHYRVRLSTGLKNQQNVPAMTVYRFTDQPSPDADVYVSQAYAEYQQDTTRVRLGKLPWQLNNVTDVFWDRDLNPIGVSGQFKVTDRFSVIGMAVAPLDGNANTVGELAALQGVLTGREGNWQWQLAPWLVHYTGDAQCRFACRDTDIAHTSLRLSAYLQHHSWRVGLDAGYALALPDEVTDASRDDRSSVALEARYGALKVANDWQAYIRLLRVERHGVIAEFAQNATGRLTTHNYRGLDMRARYALQDHWWWGARFSYLQLLEGPDAQAVRLRVETQYRW</sequence>
<dbReference type="EMBL" id="JAOTJC010000007">
    <property type="protein sequence ID" value="MCU7554506.1"/>
    <property type="molecule type" value="Genomic_DNA"/>
</dbReference>
<comment type="caution">
    <text evidence="2">The sequence shown here is derived from an EMBL/GenBank/DDBJ whole genome shotgun (WGS) entry which is preliminary data.</text>
</comment>
<organism evidence="2 3">
    <name type="scientific">Alteromonas salexigens</name>
    <dbReference type="NCBI Taxonomy" id="2982530"/>
    <lineage>
        <taxon>Bacteria</taxon>
        <taxon>Pseudomonadati</taxon>
        <taxon>Pseudomonadota</taxon>
        <taxon>Gammaproteobacteria</taxon>
        <taxon>Alteromonadales</taxon>
        <taxon>Alteromonadaceae</taxon>
        <taxon>Alteromonas/Salinimonas group</taxon>
        <taxon>Alteromonas</taxon>
    </lineage>
</organism>
<protein>
    <recommendedName>
        <fullName evidence="4">Porin</fullName>
    </recommendedName>
</protein>
<dbReference type="RefSeq" id="WP_262993220.1">
    <property type="nucleotide sequence ID" value="NZ_JAOTJC010000007.1"/>
</dbReference>
<evidence type="ECO:0000256" key="1">
    <source>
        <dbReference type="SAM" id="SignalP"/>
    </source>
</evidence>
<keyword evidence="1" id="KW-0732">Signal</keyword>
<reference evidence="3" key="1">
    <citation type="submission" date="2023-07" db="EMBL/GenBank/DDBJ databases">
        <title>Study on multiphase classification of strain Alteromonas salexigens isolated from the Yellow Sea.</title>
        <authorList>
            <person name="Sun L."/>
        </authorList>
    </citation>
    <scope>NUCLEOTIDE SEQUENCE [LARGE SCALE GENOMIC DNA]</scope>
    <source>
        <strain evidence="3">ASW11-19</strain>
    </source>
</reference>
<accession>A0ABT2VMG4</accession>
<proteinExistence type="predicted"/>
<gene>
    <name evidence="2" type="ORF">OCL06_07835</name>
</gene>